<evidence type="ECO:0000313" key="1">
    <source>
        <dbReference type="EMBL" id="SSX09256.1"/>
    </source>
</evidence>
<proteinExistence type="predicted"/>
<accession>A0A336KX38</accession>
<name>A0A336KX38_CULSO</name>
<organism evidence="1">
    <name type="scientific">Culicoides sonorensis</name>
    <name type="common">Biting midge</name>
    <dbReference type="NCBI Taxonomy" id="179676"/>
    <lineage>
        <taxon>Eukaryota</taxon>
        <taxon>Metazoa</taxon>
        <taxon>Ecdysozoa</taxon>
        <taxon>Arthropoda</taxon>
        <taxon>Hexapoda</taxon>
        <taxon>Insecta</taxon>
        <taxon>Pterygota</taxon>
        <taxon>Neoptera</taxon>
        <taxon>Endopterygota</taxon>
        <taxon>Diptera</taxon>
        <taxon>Nematocera</taxon>
        <taxon>Chironomoidea</taxon>
        <taxon>Ceratopogonidae</taxon>
        <taxon>Ceratopogoninae</taxon>
        <taxon>Culicoides</taxon>
        <taxon>Monoculicoides</taxon>
    </lineage>
</organism>
<reference evidence="1" key="1">
    <citation type="submission" date="2018-04" db="EMBL/GenBank/DDBJ databases">
        <authorList>
            <person name="Go L.Y."/>
            <person name="Mitchell J.A."/>
        </authorList>
    </citation>
    <scope>NUCLEOTIDE SEQUENCE</scope>
    <source>
        <tissue evidence="1">Whole organism</tissue>
    </source>
</reference>
<gene>
    <name evidence="1" type="primary">CSON000925</name>
</gene>
<dbReference type="AlphaFoldDB" id="A0A336KX38"/>
<sequence>MCTLNQTLINNKDCNSTTCIIYWHKYLHYWTSKDFDEIRELTYSNSKYDNKGHGKKKINNNLFSSSRITRSRTQFINIQSTLTGQN</sequence>
<dbReference type="EMBL" id="UFQT01001151">
    <property type="protein sequence ID" value="SSX29158.1"/>
    <property type="molecule type" value="Genomic_DNA"/>
</dbReference>
<protein>
    <submittedName>
        <fullName evidence="1">CSON000925 protein</fullName>
    </submittedName>
</protein>
<dbReference type="EMBL" id="UFQS01001151">
    <property type="protein sequence ID" value="SSX09256.1"/>
    <property type="molecule type" value="Genomic_DNA"/>
</dbReference>
<reference evidence="2" key="2">
    <citation type="submission" date="2018-07" db="EMBL/GenBank/DDBJ databases">
        <authorList>
            <person name="Quirk P.G."/>
            <person name="Krulwich T.A."/>
        </authorList>
    </citation>
    <scope>NUCLEOTIDE SEQUENCE</scope>
</reference>
<dbReference type="VEuPathDB" id="VectorBase:CSON000925"/>
<evidence type="ECO:0000313" key="2">
    <source>
        <dbReference type="EMBL" id="SSX29158.1"/>
    </source>
</evidence>